<keyword evidence="1" id="KW-1133">Transmembrane helix</keyword>
<feature type="transmembrane region" description="Helical" evidence="1">
    <location>
        <begin position="153"/>
        <end position="169"/>
    </location>
</feature>
<dbReference type="RefSeq" id="XP_044661859.1">
    <property type="nucleotide sequence ID" value="XM_044805924.1"/>
</dbReference>
<dbReference type="Proteomes" id="UP000825890">
    <property type="component" value="Unassembled WGS sequence"/>
</dbReference>
<dbReference type="GeneID" id="68296040"/>
<keyword evidence="1" id="KW-0812">Transmembrane</keyword>
<evidence type="ECO:0000256" key="1">
    <source>
        <dbReference type="SAM" id="Phobius"/>
    </source>
</evidence>
<dbReference type="AlphaFoldDB" id="A0A9P3FJR4"/>
<organism evidence="2 3">
    <name type="scientific">Cercospora kikuchii</name>
    <dbReference type="NCBI Taxonomy" id="84275"/>
    <lineage>
        <taxon>Eukaryota</taxon>
        <taxon>Fungi</taxon>
        <taxon>Dikarya</taxon>
        <taxon>Ascomycota</taxon>
        <taxon>Pezizomycotina</taxon>
        <taxon>Dothideomycetes</taxon>
        <taxon>Dothideomycetidae</taxon>
        <taxon>Mycosphaerellales</taxon>
        <taxon>Mycosphaerellaceae</taxon>
        <taxon>Cercospora</taxon>
    </lineage>
</organism>
<accession>A0A9P3FJR4</accession>
<feature type="transmembrane region" description="Helical" evidence="1">
    <location>
        <begin position="46"/>
        <end position="69"/>
    </location>
</feature>
<feature type="transmembrane region" description="Helical" evidence="1">
    <location>
        <begin position="16"/>
        <end position="34"/>
    </location>
</feature>
<protein>
    <submittedName>
        <fullName evidence="2">Uncharacterized protein</fullName>
    </submittedName>
</protein>
<proteinExistence type="predicted"/>
<keyword evidence="1" id="KW-0472">Membrane</keyword>
<gene>
    <name evidence="2" type="ORF">CKM354_001046500</name>
</gene>
<reference evidence="2 3" key="1">
    <citation type="submission" date="2021-01" db="EMBL/GenBank/DDBJ databases">
        <title>Cercospora kikuchii MAFF 305040 whole genome shotgun sequence.</title>
        <authorList>
            <person name="Kashiwa T."/>
            <person name="Suzuki T."/>
        </authorList>
    </citation>
    <scope>NUCLEOTIDE SEQUENCE [LARGE SCALE GENOMIC DNA]</scope>
    <source>
        <strain evidence="2 3">MAFF 305040</strain>
    </source>
</reference>
<evidence type="ECO:0000313" key="2">
    <source>
        <dbReference type="EMBL" id="GIZ47372.1"/>
    </source>
</evidence>
<dbReference type="EMBL" id="BOLY01000007">
    <property type="protein sequence ID" value="GIZ47372.1"/>
    <property type="molecule type" value="Genomic_DNA"/>
</dbReference>
<evidence type="ECO:0000313" key="3">
    <source>
        <dbReference type="Proteomes" id="UP000825890"/>
    </source>
</evidence>
<sequence length="171" mass="18703">MDRQVEVELALATAETYWKVASIFVFVLGIYIMWLCDSETPRPRRFVLTGLPEMAIATLGPVILGWIAYICLRVQFTNSELVPACRVTEYSKLSFNPTSWACNQERLSEWAATTAEEGLTTESLLSLLSIRIVGELVLCAGVLAIAALRDIRLLLVLLGGALVALQALGSA</sequence>
<comment type="caution">
    <text evidence="2">The sequence shown here is derived from an EMBL/GenBank/DDBJ whole genome shotgun (WGS) entry which is preliminary data.</text>
</comment>
<keyword evidence="3" id="KW-1185">Reference proteome</keyword>
<name>A0A9P3FJR4_9PEZI</name>